<reference evidence="3" key="1">
    <citation type="journal article" date="2012" name="PLoS ONE">
        <title>Gene sets for utilization of primary and secondary nutrition supplies in the distal gut of endangered iberian lynx.</title>
        <authorList>
            <person name="Alcaide M."/>
            <person name="Messina E."/>
            <person name="Richter M."/>
            <person name="Bargiela R."/>
            <person name="Peplies J."/>
            <person name="Huws S.A."/>
            <person name="Newbold C.J."/>
            <person name="Golyshin P.N."/>
            <person name="Simon M.A."/>
            <person name="Lopez G."/>
            <person name="Yakimov M.M."/>
            <person name="Ferrer M."/>
        </authorList>
    </citation>
    <scope>NUCLEOTIDE SEQUENCE</scope>
</reference>
<protein>
    <submittedName>
        <fullName evidence="3">Uncharacterized protein</fullName>
    </submittedName>
</protein>
<dbReference type="EMBL" id="AMCI01008581">
    <property type="protein sequence ID" value="EJW90825.1"/>
    <property type="molecule type" value="Genomic_DNA"/>
</dbReference>
<sequence length="130" mass="14895">MLLKRNIVLAPDEVLVHCINLLPQKNERQTLSFSRLQEKAQAAIYTSEIKSYLYEPNVSVLKGGAYCMLCHQLPVEKLHPNSHLYTSHQYLSDFPGRKFCVIGYCNFNKKEVKKLLGGIEKANLTVRNFP</sequence>
<feature type="non-terminal residue" evidence="3">
    <location>
        <position position="130"/>
    </location>
</feature>
<comment type="caution">
    <text evidence="3">The sequence shown here is derived from an EMBL/GenBank/DDBJ whole genome shotgun (WGS) entry which is preliminary data.</text>
</comment>
<organism evidence="3">
    <name type="scientific">gut metagenome</name>
    <dbReference type="NCBI Taxonomy" id="749906"/>
    <lineage>
        <taxon>unclassified sequences</taxon>
        <taxon>metagenomes</taxon>
        <taxon>organismal metagenomes</taxon>
    </lineage>
</organism>
<dbReference type="AlphaFoldDB" id="J9BTD6"/>
<name>J9BTD6_9ZZZZ</name>
<dbReference type="InterPro" id="IPR054168">
    <property type="entry name" value="PG_1098_Fer"/>
</dbReference>
<evidence type="ECO:0000259" key="1">
    <source>
        <dbReference type="Pfam" id="PF18096"/>
    </source>
</evidence>
<feature type="domain" description="PG-1098 ferredoxin-like" evidence="2">
    <location>
        <begin position="52"/>
        <end position="95"/>
    </location>
</feature>
<feature type="domain" description="THUMP-like" evidence="1">
    <location>
        <begin position="96"/>
        <end position="130"/>
    </location>
</feature>
<evidence type="ECO:0000313" key="3">
    <source>
        <dbReference type="EMBL" id="EJW90825.1"/>
    </source>
</evidence>
<accession>J9BTD6</accession>
<evidence type="ECO:0000259" key="2">
    <source>
        <dbReference type="Pfam" id="PF22013"/>
    </source>
</evidence>
<dbReference type="Pfam" id="PF18096">
    <property type="entry name" value="Thump_like"/>
    <property type="match status" value="1"/>
</dbReference>
<dbReference type="Pfam" id="PF22013">
    <property type="entry name" value="PG_1098_Fer"/>
    <property type="match status" value="1"/>
</dbReference>
<dbReference type="InterPro" id="IPR041497">
    <property type="entry name" value="Thump-like"/>
</dbReference>
<proteinExistence type="predicted"/>
<gene>
    <name evidence="3" type="ORF">EVA_21068</name>
</gene>